<feature type="region of interest" description="Disordered" evidence="1">
    <location>
        <begin position="159"/>
        <end position="190"/>
    </location>
</feature>
<evidence type="ECO:0000256" key="1">
    <source>
        <dbReference type="SAM" id="MobiDB-lite"/>
    </source>
</evidence>
<gene>
    <name evidence="2" type="ORF">HMPREF9019_0920</name>
</gene>
<dbReference type="eggNOG" id="ENOG5033FGD">
    <property type="taxonomic scope" value="Bacteria"/>
</dbReference>
<protein>
    <submittedName>
        <fullName evidence="2">Uncharacterized protein</fullName>
    </submittedName>
</protein>
<evidence type="ECO:0000313" key="2">
    <source>
        <dbReference type="EMBL" id="EFA98144.1"/>
    </source>
</evidence>
<organism evidence="2 3">
    <name type="scientific">Hoylesella timonensis CRIS 5C-B1</name>
    <dbReference type="NCBI Taxonomy" id="679189"/>
    <lineage>
        <taxon>Bacteria</taxon>
        <taxon>Pseudomonadati</taxon>
        <taxon>Bacteroidota</taxon>
        <taxon>Bacteroidia</taxon>
        <taxon>Bacteroidales</taxon>
        <taxon>Prevotellaceae</taxon>
        <taxon>Hoylesella</taxon>
    </lineage>
</organism>
<name>D1VXI4_9BACT</name>
<sequence>MIMKGIQYSLTFHFREVIELGIDVNLTDLCIFEFLRSFETKSYCQKEKLDDGKIYFWVSHDLIMQQLPLLGIKSKRNIIAHVNKLVESGLLIRYKNTQGVSKSYYRFSSIADKIDNGHPSDEIITPPLTKSSHPSDEIITPPLTKSSHNNIQDIQEQEYNISPNGGLSASALDSKDEKKTVPKTKPKKEQSIVTKGRKIFELYFEKKTSEKYYWKAADGAQMKRLLNQLKFSRTNKGMPVSDEDLLYALQVFLDKITDNWMLSNLSVPNISSKYNELVAQAKRSNGKIGIFLRDNTDEKYLNQKIKQWK</sequence>
<proteinExistence type="predicted"/>
<keyword evidence="3" id="KW-1185">Reference proteome</keyword>
<comment type="caution">
    <text evidence="2">The sequence shown here is derived from an EMBL/GenBank/DDBJ whole genome shotgun (WGS) entry which is preliminary data.</text>
</comment>
<accession>D1VXI4</accession>
<feature type="region of interest" description="Disordered" evidence="1">
    <location>
        <begin position="118"/>
        <end position="147"/>
    </location>
</feature>
<dbReference type="AlphaFoldDB" id="D1VXI4"/>
<reference evidence="2 3" key="1">
    <citation type="submission" date="2009-12" db="EMBL/GenBank/DDBJ databases">
        <title>Genome Sequence of Prevotella timonensis CRIS 5C-B1.</title>
        <authorList>
            <person name="Durkin A.S."/>
            <person name="Madupu R."/>
            <person name="Torralba M."/>
            <person name="Methe B."/>
            <person name="Sutton G."/>
            <person name="Strausberg R.L."/>
            <person name="Nelson K.E."/>
        </authorList>
    </citation>
    <scope>NUCLEOTIDE SEQUENCE [LARGE SCALE GENOMIC DNA]</scope>
    <source>
        <strain evidence="2 3">CRIS 5C-B1</strain>
    </source>
</reference>
<dbReference type="Proteomes" id="UP000004001">
    <property type="component" value="Unassembled WGS sequence"/>
</dbReference>
<evidence type="ECO:0000313" key="3">
    <source>
        <dbReference type="Proteomes" id="UP000004001"/>
    </source>
</evidence>
<dbReference type="EMBL" id="ADEF01000013">
    <property type="protein sequence ID" value="EFA98144.1"/>
    <property type="molecule type" value="Genomic_DNA"/>
</dbReference>